<feature type="compositionally biased region" description="Low complexity" evidence="1">
    <location>
        <begin position="120"/>
        <end position="131"/>
    </location>
</feature>
<feature type="region of interest" description="Disordered" evidence="1">
    <location>
        <begin position="1"/>
        <end position="49"/>
    </location>
</feature>
<name>A0ABY7CMW3_9BASI</name>
<accession>A0ABY7CMW3</accession>
<proteinExistence type="predicted"/>
<evidence type="ECO:0000313" key="2">
    <source>
        <dbReference type="EMBL" id="WAQ86410.1"/>
    </source>
</evidence>
<gene>
    <name evidence="2" type="ORF">PtA15_7A136</name>
</gene>
<dbReference type="RefSeq" id="XP_053021965.1">
    <property type="nucleotide sequence ID" value="XM_053170711.1"/>
</dbReference>
<dbReference type="EMBL" id="CP110427">
    <property type="protein sequence ID" value="WAQ86410.1"/>
    <property type="molecule type" value="Genomic_DNA"/>
</dbReference>
<protein>
    <submittedName>
        <fullName evidence="2">Uncharacterized protein</fullName>
    </submittedName>
</protein>
<dbReference type="Proteomes" id="UP001164743">
    <property type="component" value="Chromosome 7A"/>
</dbReference>
<organism evidence="2 3">
    <name type="scientific">Puccinia triticina</name>
    <dbReference type="NCBI Taxonomy" id="208348"/>
    <lineage>
        <taxon>Eukaryota</taxon>
        <taxon>Fungi</taxon>
        <taxon>Dikarya</taxon>
        <taxon>Basidiomycota</taxon>
        <taxon>Pucciniomycotina</taxon>
        <taxon>Pucciniomycetes</taxon>
        <taxon>Pucciniales</taxon>
        <taxon>Pucciniaceae</taxon>
        <taxon>Puccinia</taxon>
    </lineage>
</organism>
<sequence length="131" mass="13980">MARHEIQDLSAGKRPPSSEHETNVGNRAGPGQMSEGFSASGDKLQQADGDSLECDLARLTKVFDDVRENRAKTSNTVPEDESSALVEPAHRMTDVKSKSDGSKKSGGSHLQGALDTNIESVRLLPPLVSPL</sequence>
<dbReference type="GeneID" id="77811606"/>
<feature type="compositionally biased region" description="Basic and acidic residues" evidence="1">
    <location>
        <begin position="88"/>
        <end position="103"/>
    </location>
</feature>
<feature type="region of interest" description="Disordered" evidence="1">
    <location>
        <begin position="66"/>
        <end position="131"/>
    </location>
</feature>
<evidence type="ECO:0000256" key="1">
    <source>
        <dbReference type="SAM" id="MobiDB-lite"/>
    </source>
</evidence>
<keyword evidence="3" id="KW-1185">Reference proteome</keyword>
<evidence type="ECO:0000313" key="3">
    <source>
        <dbReference type="Proteomes" id="UP001164743"/>
    </source>
</evidence>
<reference evidence="2" key="1">
    <citation type="submission" date="2022-10" db="EMBL/GenBank/DDBJ databases">
        <title>Puccinia triticina Genome sequencing and assembly.</title>
        <authorList>
            <person name="Li C."/>
        </authorList>
    </citation>
    <scope>NUCLEOTIDE SEQUENCE</scope>
    <source>
        <strain evidence="2">Pt15</strain>
    </source>
</reference>